<gene>
    <name evidence="1" type="ORF">RchiOBHm_Chr5g0065681</name>
</gene>
<comment type="caution">
    <text evidence="1">The sequence shown here is derived from an EMBL/GenBank/DDBJ whole genome shotgun (WGS) entry which is preliminary data.</text>
</comment>
<protein>
    <submittedName>
        <fullName evidence="1">Uncharacterized protein</fullName>
    </submittedName>
</protein>
<sequence length="71" mass="8066">MRNDESLSRSMISLLPFEEKGFGTERVVFSTGKDSRTFCKEIQPEPSSQFLAAVELLLLWLMKSSDISTFC</sequence>
<organism evidence="1 2">
    <name type="scientific">Rosa chinensis</name>
    <name type="common">China rose</name>
    <dbReference type="NCBI Taxonomy" id="74649"/>
    <lineage>
        <taxon>Eukaryota</taxon>
        <taxon>Viridiplantae</taxon>
        <taxon>Streptophyta</taxon>
        <taxon>Embryophyta</taxon>
        <taxon>Tracheophyta</taxon>
        <taxon>Spermatophyta</taxon>
        <taxon>Magnoliopsida</taxon>
        <taxon>eudicotyledons</taxon>
        <taxon>Gunneridae</taxon>
        <taxon>Pentapetalae</taxon>
        <taxon>rosids</taxon>
        <taxon>fabids</taxon>
        <taxon>Rosales</taxon>
        <taxon>Rosaceae</taxon>
        <taxon>Rosoideae</taxon>
        <taxon>Rosoideae incertae sedis</taxon>
        <taxon>Rosa</taxon>
    </lineage>
</organism>
<dbReference type="EMBL" id="PDCK01000043">
    <property type="protein sequence ID" value="PRQ34154.1"/>
    <property type="molecule type" value="Genomic_DNA"/>
</dbReference>
<reference evidence="1 2" key="1">
    <citation type="journal article" date="2018" name="Nat. Genet.">
        <title>The Rosa genome provides new insights in the design of modern roses.</title>
        <authorList>
            <person name="Bendahmane M."/>
        </authorList>
    </citation>
    <scope>NUCLEOTIDE SEQUENCE [LARGE SCALE GENOMIC DNA]</scope>
    <source>
        <strain evidence="2">cv. Old Blush</strain>
    </source>
</reference>
<evidence type="ECO:0000313" key="2">
    <source>
        <dbReference type="Proteomes" id="UP000238479"/>
    </source>
</evidence>
<accession>A0A2P6QJ19</accession>
<dbReference type="Proteomes" id="UP000238479">
    <property type="component" value="Chromosome 5"/>
</dbReference>
<proteinExistence type="predicted"/>
<name>A0A2P6QJ19_ROSCH</name>
<dbReference type="AlphaFoldDB" id="A0A2P6QJ19"/>
<evidence type="ECO:0000313" key="1">
    <source>
        <dbReference type="EMBL" id="PRQ34154.1"/>
    </source>
</evidence>
<keyword evidence="2" id="KW-1185">Reference proteome</keyword>
<dbReference type="Gramene" id="PRQ34154">
    <property type="protein sequence ID" value="PRQ34154"/>
    <property type="gene ID" value="RchiOBHm_Chr5g0065681"/>
</dbReference>